<dbReference type="EMBL" id="JAPTGB010000004">
    <property type="protein sequence ID" value="MCZ0860070.1"/>
    <property type="molecule type" value="Genomic_DNA"/>
</dbReference>
<comment type="caution">
    <text evidence="1">The sequence shown here is derived from an EMBL/GenBank/DDBJ whole genome shotgun (WGS) entry which is preliminary data.</text>
</comment>
<dbReference type="Proteomes" id="UP001141422">
    <property type="component" value="Unassembled WGS sequence"/>
</dbReference>
<evidence type="ECO:0000313" key="1">
    <source>
        <dbReference type="EMBL" id="MCZ0860070.1"/>
    </source>
</evidence>
<reference evidence="1" key="1">
    <citation type="submission" date="2022-12" db="EMBL/GenBank/DDBJ databases">
        <title>Isolation and characterisation of novel Methanocorpusculum spp. from native Australian herbivores indicates the genus is ancestrally host-associated.</title>
        <authorList>
            <person name="Volmer J.G."/>
            <person name="Soo R.M."/>
            <person name="Evans P.N."/>
            <person name="Hoedt E.C."/>
            <person name="Astorga Alsina A.L."/>
            <person name="Woodcroft B.J."/>
            <person name="Tyson G.W."/>
            <person name="Hugenholtz P."/>
            <person name="Morrison M."/>
        </authorList>
    </citation>
    <scope>NUCLEOTIDE SEQUENCE</scope>
    <source>
        <strain evidence="1">MG</strain>
    </source>
</reference>
<gene>
    <name evidence="1" type="ORF">O0S10_02350</name>
</gene>
<organism evidence="1 2">
    <name type="scientific">Methanocorpusculum petauri</name>
    <dbReference type="NCBI Taxonomy" id="3002863"/>
    <lineage>
        <taxon>Archaea</taxon>
        <taxon>Methanobacteriati</taxon>
        <taxon>Methanobacteriota</taxon>
        <taxon>Stenosarchaea group</taxon>
        <taxon>Methanomicrobia</taxon>
        <taxon>Methanomicrobiales</taxon>
        <taxon>Methanocorpusculaceae</taxon>
        <taxon>Methanocorpusculum</taxon>
    </lineage>
</organism>
<proteinExistence type="predicted"/>
<protein>
    <submittedName>
        <fullName evidence="1">Uncharacterized protein</fullName>
    </submittedName>
</protein>
<evidence type="ECO:0000313" key="2">
    <source>
        <dbReference type="Proteomes" id="UP001141422"/>
    </source>
</evidence>
<sequence>MSAVLFSECFGYCGDCFFLIVSSGNGFVDGDVFESGFLRVFVVFFPEIGFCVDAGDRTFGVVLIVPDAGIKTVGEEDDWSDTELNGIFRLLRLSGGNLGTAGVDCRMREVLCFECFWYLLRERLKALGGWVVCFS</sequence>
<keyword evidence="2" id="KW-1185">Reference proteome</keyword>
<dbReference type="RefSeq" id="WP_268924291.1">
    <property type="nucleotide sequence ID" value="NZ_JAPTGB010000004.1"/>
</dbReference>
<accession>A0ABT4IFU7</accession>
<name>A0ABT4IFU7_9EURY</name>